<dbReference type="InterPro" id="IPR011009">
    <property type="entry name" value="Kinase-like_dom_sf"/>
</dbReference>
<dbReference type="PANTHER" id="PTHR12149:SF8">
    <property type="entry name" value="PROTEIN-RIBULOSAMINE 3-KINASE"/>
    <property type="match status" value="1"/>
</dbReference>
<sequence>MISDFKYTARVEELGRMRMMAITNTGMGELIRDGLDRLGILSSSKRAEITLHSTSLFELYKVKLPDGSQLAIKIIPKKEMAESEAEGLEQLCRLGVRVPEYLGTVHLGKVSLLAMEFVQTGSSAGFREDLIASLKNLYKNEFGSWGWKRDNFIGSLNQANGWFSTFREFYWERRLKPQIELAKGRKLLTDKDSFAIRDIFDKFSEDWGLDHIKPRMVHGDLWSGNVLQGKNGFAYLIDPSVAYSHPEQDLAMLQLFGSPLNLEEMQDILATAGLDDPGNLKDRIQFWQLYPVLVHINLFGASYLTSLRHILRYYGVK</sequence>
<evidence type="ECO:0000256" key="2">
    <source>
        <dbReference type="PIRNR" id="PIRNR006221"/>
    </source>
</evidence>
<accession>A0ABN0HB64</accession>
<reference evidence="3 4" key="1">
    <citation type="submission" date="2012-08" db="EMBL/GenBank/DDBJ databases">
        <authorList>
            <person name="Harkins D.M."/>
            <person name="Durkin A.S."/>
            <person name="Selengut J.D."/>
            <person name="Sanka R."/>
            <person name="DePew J."/>
            <person name="Purushe J."/>
            <person name="Matthias M.A."/>
            <person name="Vinetz J.M."/>
            <person name="Sutton G.G."/>
            <person name="Nelson W.C."/>
            <person name="Fouts D.E."/>
        </authorList>
    </citation>
    <scope>NUCLEOTIDE SEQUENCE [LARGE SCALE GENOMIC DNA]</scope>
    <source>
        <strain evidence="3 4">MMD4847</strain>
    </source>
</reference>
<gene>
    <name evidence="3" type="ORF">LEP1GSC178_3386</name>
</gene>
<dbReference type="GO" id="GO:0016301">
    <property type="term" value="F:kinase activity"/>
    <property type="evidence" value="ECO:0007669"/>
    <property type="project" value="UniProtKB-KW"/>
</dbReference>
<proteinExistence type="inferred from homology"/>
<dbReference type="Gene3D" id="1.10.510.10">
    <property type="entry name" value="Transferase(Phosphotransferase) domain 1"/>
    <property type="match status" value="1"/>
</dbReference>
<dbReference type="InterPro" id="IPR016477">
    <property type="entry name" value="Fructo-/Ketosamine-3-kinase"/>
</dbReference>
<dbReference type="PANTHER" id="PTHR12149">
    <property type="entry name" value="FRUCTOSAMINE 3 KINASE-RELATED PROTEIN"/>
    <property type="match status" value="1"/>
</dbReference>
<name>A0ABN0HB64_9LEPT</name>
<evidence type="ECO:0000313" key="4">
    <source>
        <dbReference type="Proteomes" id="UP000018720"/>
    </source>
</evidence>
<evidence type="ECO:0000313" key="3">
    <source>
        <dbReference type="EMBL" id="EJZ42848.1"/>
    </source>
</evidence>
<dbReference type="Proteomes" id="UP000018720">
    <property type="component" value="Unassembled WGS sequence"/>
</dbReference>
<evidence type="ECO:0000256" key="1">
    <source>
        <dbReference type="ARBA" id="ARBA00009460"/>
    </source>
</evidence>
<organism evidence="3 4">
    <name type="scientific">Leptospira licerasiae str. MMD4847</name>
    <dbReference type="NCBI Taxonomy" id="1049971"/>
    <lineage>
        <taxon>Bacteria</taxon>
        <taxon>Pseudomonadati</taxon>
        <taxon>Spirochaetota</taxon>
        <taxon>Spirochaetia</taxon>
        <taxon>Leptospirales</taxon>
        <taxon>Leptospiraceae</taxon>
        <taxon>Leptospira</taxon>
    </lineage>
</organism>
<comment type="similarity">
    <text evidence="1 2">Belongs to the fructosamine kinase family.</text>
</comment>
<protein>
    <submittedName>
        <fullName evidence="3">Fructosamine kinase</fullName>
    </submittedName>
</protein>
<comment type="caution">
    <text evidence="3">The sequence shown here is derived from an EMBL/GenBank/DDBJ whole genome shotgun (WGS) entry which is preliminary data.</text>
</comment>
<keyword evidence="2 3" id="KW-0418">Kinase</keyword>
<dbReference type="EMBL" id="AHOM02000004">
    <property type="protein sequence ID" value="EJZ42848.1"/>
    <property type="molecule type" value="Genomic_DNA"/>
</dbReference>
<dbReference type="SUPFAM" id="SSF56112">
    <property type="entry name" value="Protein kinase-like (PK-like)"/>
    <property type="match status" value="1"/>
</dbReference>
<keyword evidence="4" id="KW-1185">Reference proteome</keyword>
<dbReference type="Gene3D" id="1.20.1270.240">
    <property type="match status" value="1"/>
</dbReference>
<dbReference type="PIRSF" id="PIRSF006221">
    <property type="entry name" value="Ketosamine-3-kinase"/>
    <property type="match status" value="1"/>
</dbReference>
<dbReference type="Pfam" id="PF03881">
    <property type="entry name" value="Fructosamin_kin"/>
    <property type="match status" value="1"/>
</dbReference>
<dbReference type="Gene3D" id="3.30.200.20">
    <property type="entry name" value="Phosphorylase Kinase, domain 1"/>
    <property type="match status" value="1"/>
</dbReference>
<keyword evidence="2" id="KW-0808">Transferase</keyword>